<reference evidence="9" key="2">
    <citation type="submission" date="2021-01" db="UniProtKB">
        <authorList>
            <consortium name="EnsemblMetazoa"/>
        </authorList>
    </citation>
    <scope>IDENTIFICATION</scope>
</reference>
<keyword evidence="4" id="KW-0325">Glycoprotein</keyword>
<dbReference type="Gene3D" id="3.20.20.80">
    <property type="entry name" value="Glycosidases"/>
    <property type="match status" value="1"/>
</dbReference>
<dbReference type="AlphaFoldDB" id="A0A7M7SUS4"/>
<dbReference type="InterPro" id="IPR000322">
    <property type="entry name" value="Glyco_hydro_31_TIM"/>
</dbReference>
<evidence type="ECO:0000256" key="3">
    <source>
        <dbReference type="ARBA" id="ARBA00022801"/>
    </source>
</evidence>
<dbReference type="OrthoDB" id="1334205at2759"/>
<dbReference type="OMA" id="SATICMS"/>
<evidence type="ECO:0000256" key="5">
    <source>
        <dbReference type="ARBA" id="ARBA00023295"/>
    </source>
</evidence>
<dbReference type="GO" id="GO:0005975">
    <property type="term" value="P:carbohydrate metabolic process"/>
    <property type="evidence" value="ECO:0007669"/>
    <property type="project" value="InterPro"/>
</dbReference>
<keyword evidence="10" id="KW-1185">Reference proteome</keyword>
<dbReference type="GeneID" id="105445651"/>
<dbReference type="FunFam" id="2.60.40.1180:FF:000001">
    <property type="entry name" value="Maltase-glucoamylase, intestinal"/>
    <property type="match status" value="1"/>
</dbReference>
<evidence type="ECO:0000256" key="1">
    <source>
        <dbReference type="ARBA" id="ARBA00007806"/>
    </source>
</evidence>
<dbReference type="RefSeq" id="XP_030832941.1">
    <property type="nucleotide sequence ID" value="XM_030977081.1"/>
</dbReference>
<dbReference type="Proteomes" id="UP000007110">
    <property type="component" value="Unassembled WGS sequence"/>
</dbReference>
<dbReference type="SUPFAM" id="SSF51011">
    <property type="entry name" value="Glycosyl hydrolase domain"/>
    <property type="match status" value="1"/>
</dbReference>
<dbReference type="PANTHER" id="PTHR22762:SF133">
    <property type="entry name" value="P-TYPE DOMAIN-CONTAINING PROTEIN"/>
    <property type="match status" value="1"/>
</dbReference>
<dbReference type="Pfam" id="PF21365">
    <property type="entry name" value="Glyco_hydro_31_3rd"/>
    <property type="match status" value="1"/>
</dbReference>
<dbReference type="Pfam" id="PF01055">
    <property type="entry name" value="Glyco_hydro_31_2nd"/>
    <property type="match status" value="1"/>
</dbReference>
<evidence type="ECO:0000256" key="4">
    <source>
        <dbReference type="ARBA" id="ARBA00023180"/>
    </source>
</evidence>
<dbReference type="PROSITE" id="PS00707">
    <property type="entry name" value="GLYCOSYL_HYDROL_F31_2"/>
    <property type="match status" value="1"/>
</dbReference>
<dbReference type="InterPro" id="IPR030458">
    <property type="entry name" value="Glyco_hydro_31_AS"/>
</dbReference>
<dbReference type="SUPFAM" id="SSF51445">
    <property type="entry name" value="(Trans)glycosidases"/>
    <property type="match status" value="1"/>
</dbReference>
<evidence type="ECO:0000313" key="9">
    <source>
        <dbReference type="EnsemblMetazoa" id="XP_030832941"/>
    </source>
</evidence>
<feature type="domain" description="Glycosyl hydrolase family 31 C-terminal" evidence="8">
    <location>
        <begin position="309"/>
        <end position="400"/>
    </location>
</feature>
<dbReference type="InterPro" id="IPR017853">
    <property type="entry name" value="GH"/>
</dbReference>
<evidence type="ECO:0000256" key="2">
    <source>
        <dbReference type="ARBA" id="ARBA00022729"/>
    </source>
</evidence>
<dbReference type="KEGG" id="spu:105445651"/>
<dbReference type="InterPro" id="IPR030459">
    <property type="entry name" value="Glyco_hydro_31_CS"/>
</dbReference>
<keyword evidence="2" id="KW-0732">Signal</keyword>
<dbReference type="PROSITE" id="PS00129">
    <property type="entry name" value="GLYCOSYL_HYDROL_F31_1"/>
    <property type="match status" value="1"/>
</dbReference>
<protein>
    <submittedName>
        <fullName evidence="9">Uncharacterized protein</fullName>
    </submittedName>
</protein>
<dbReference type="InterPro" id="IPR048395">
    <property type="entry name" value="Glyco_hydro_31_C"/>
</dbReference>
<comment type="similarity">
    <text evidence="1 6">Belongs to the glycosyl hydrolase 31 family.</text>
</comment>
<dbReference type="InParanoid" id="A0A7M7SUS4"/>
<evidence type="ECO:0000313" key="10">
    <source>
        <dbReference type="Proteomes" id="UP000007110"/>
    </source>
</evidence>
<sequence length="541" mass="62087">FELPIKDPAISANETGYEPYDLGIQDDIFIKDEFGNLRYGKVWPDYPNITVNDSVDWDTGVRLYRAYAVFPDYMKQETREWWINQITKFKDRVNFDGLWLDMNEPANFLHGSVDGCNDNQYDFPPYVPQISWGGPIYDKTICMNSVQHYDEGREETHYNMHSVYGWSQTIPTLTAVQNLTEERSLVVTRSTVPSSGMYSGHWLGDNGSNWPQLRYSIIGTLEFNLFGIPHVGADICGFFNDSPEDLCRRWHQVGAFYPYARNHNGIRYQPQDPAFYGREFAEHVRDILHIRYRMLPYLYTLFYYAHTQGSTVVRSLMHEFTHDSQTWGIDRQFMWGPALLISPVLEENTLVVRAYFPLARWYDYYEGLEMPEESLTVGGGIDLEAPLEYLPLHIRGGHIIPTQQPHNSTKFSRLNPFGLIVPLDGSMQASGDLFWDDGDSIGTVESGEYYLMRYIFSSHILTSSFVHVPASHPSTMLDNLNMDDITIYGLERAPSIVKFNGAQLGADNFEFNEETKVLSVASLEHPMTSVFTLAIELAETV</sequence>
<proteinExistence type="inferred from homology"/>
<evidence type="ECO:0000256" key="6">
    <source>
        <dbReference type="RuleBase" id="RU361185"/>
    </source>
</evidence>
<dbReference type="CDD" id="cd06602">
    <property type="entry name" value="GH31_MGAM_SI_GAA"/>
    <property type="match status" value="1"/>
</dbReference>
<dbReference type="PANTHER" id="PTHR22762">
    <property type="entry name" value="ALPHA-GLUCOSIDASE"/>
    <property type="match status" value="1"/>
</dbReference>
<organism evidence="9 10">
    <name type="scientific">Strongylocentrotus purpuratus</name>
    <name type="common">Purple sea urchin</name>
    <dbReference type="NCBI Taxonomy" id="7668"/>
    <lineage>
        <taxon>Eukaryota</taxon>
        <taxon>Metazoa</taxon>
        <taxon>Echinodermata</taxon>
        <taxon>Eleutherozoa</taxon>
        <taxon>Echinozoa</taxon>
        <taxon>Echinoidea</taxon>
        <taxon>Euechinoidea</taxon>
        <taxon>Echinacea</taxon>
        <taxon>Camarodonta</taxon>
        <taxon>Echinidea</taxon>
        <taxon>Strongylocentrotidae</taxon>
        <taxon>Strongylocentrotus</taxon>
    </lineage>
</organism>
<dbReference type="InterPro" id="IPR013780">
    <property type="entry name" value="Glyco_hydro_b"/>
</dbReference>
<evidence type="ECO:0000259" key="8">
    <source>
        <dbReference type="Pfam" id="PF21365"/>
    </source>
</evidence>
<feature type="domain" description="Glycoside hydrolase family 31 TIM barrel" evidence="7">
    <location>
        <begin position="5"/>
        <end position="301"/>
    </location>
</feature>
<dbReference type="GO" id="GO:0004558">
    <property type="term" value="F:alpha-1,4-glucosidase activity"/>
    <property type="evidence" value="ECO:0000318"/>
    <property type="project" value="GO_Central"/>
</dbReference>
<accession>A0A7M7SUS4</accession>
<name>A0A7M7SUS4_STRPU</name>
<keyword evidence="3 6" id="KW-0378">Hydrolase</keyword>
<dbReference type="EnsemblMetazoa" id="XM_030977081">
    <property type="protein sequence ID" value="XP_030832941"/>
    <property type="gene ID" value="LOC105445651"/>
</dbReference>
<keyword evidence="5 6" id="KW-0326">Glycosidase</keyword>
<evidence type="ECO:0000259" key="7">
    <source>
        <dbReference type="Pfam" id="PF01055"/>
    </source>
</evidence>
<reference evidence="10" key="1">
    <citation type="submission" date="2015-02" db="EMBL/GenBank/DDBJ databases">
        <title>Genome sequencing for Strongylocentrotus purpuratus.</title>
        <authorList>
            <person name="Murali S."/>
            <person name="Liu Y."/>
            <person name="Vee V."/>
            <person name="English A."/>
            <person name="Wang M."/>
            <person name="Skinner E."/>
            <person name="Han Y."/>
            <person name="Muzny D.M."/>
            <person name="Worley K.C."/>
            <person name="Gibbs R.A."/>
        </authorList>
    </citation>
    <scope>NUCLEOTIDE SEQUENCE</scope>
</reference>
<dbReference type="Gene3D" id="2.60.40.1180">
    <property type="entry name" value="Golgi alpha-mannosidase II"/>
    <property type="match status" value="2"/>
</dbReference>